<protein>
    <recommendedName>
        <fullName evidence="3">Nucleotidyltransferase family protein</fullName>
    </recommendedName>
</protein>
<accession>A0A1H6GV65</accession>
<name>A0A1H6GV65_MAGFU</name>
<dbReference type="AlphaFoldDB" id="A0A1H6GV65"/>
<dbReference type="Gene3D" id="3.30.460.10">
    <property type="entry name" value="Beta Polymerase, domain 2"/>
    <property type="match status" value="1"/>
</dbReference>
<keyword evidence="2" id="KW-1185">Reference proteome</keyword>
<dbReference type="InterPro" id="IPR043519">
    <property type="entry name" value="NT_sf"/>
</dbReference>
<evidence type="ECO:0000313" key="1">
    <source>
        <dbReference type="EMBL" id="SEH25725.1"/>
    </source>
</evidence>
<evidence type="ECO:0008006" key="3">
    <source>
        <dbReference type="Google" id="ProtNLM"/>
    </source>
</evidence>
<proteinExistence type="predicted"/>
<gene>
    <name evidence="1" type="ORF">SAMN04244559_00283</name>
</gene>
<evidence type="ECO:0000313" key="2">
    <source>
        <dbReference type="Proteomes" id="UP000182983"/>
    </source>
</evidence>
<dbReference type="EMBL" id="FNWO01000001">
    <property type="protein sequence ID" value="SEH25725.1"/>
    <property type="molecule type" value="Genomic_DNA"/>
</dbReference>
<dbReference type="RefSeq" id="WP_139305448.1">
    <property type="nucleotide sequence ID" value="NZ_FNWO01000001.1"/>
</dbReference>
<reference evidence="2" key="1">
    <citation type="submission" date="2016-10" db="EMBL/GenBank/DDBJ databases">
        <authorList>
            <person name="Varghese N."/>
            <person name="Submissions S."/>
        </authorList>
    </citation>
    <scope>NUCLEOTIDE SEQUENCE [LARGE SCALE GENOMIC DNA]</scope>
    <source>
        <strain evidence="2">DSM 13234</strain>
    </source>
</reference>
<sequence>MPNCISSETLRSRLRYFLWQRPATRDQISMVLEALRDVGPSAIFGGLLRDLCLLGSRNFQSDVDIVVDSQSQDDIERRIFKWKPVRNKFGGYRFSVGGQKFDVWMLNNTWAFQRGYVVEADFSTLPLTTFFNWDAVAYRIDDRSIICSDDYFSELSKKVIDVNLRENPNPIGYVVRTLRMAAIHQPLFSPRLIHHMNAMFEIFHPLQIIKAEHKAYARPMLSVPYLDEISQKIVKLTSDEIHFPARLTPHQLGLPL</sequence>
<dbReference type="OrthoDB" id="5510318at2"/>
<dbReference type="Proteomes" id="UP000182983">
    <property type="component" value="Unassembled WGS sequence"/>
</dbReference>
<organism evidence="1 2">
    <name type="scientific">Magnetospirillum fulvum</name>
    <name type="common">Rhodospirillum fulvum</name>
    <dbReference type="NCBI Taxonomy" id="1082"/>
    <lineage>
        <taxon>Bacteria</taxon>
        <taxon>Pseudomonadati</taxon>
        <taxon>Pseudomonadota</taxon>
        <taxon>Alphaproteobacteria</taxon>
        <taxon>Rhodospirillales</taxon>
        <taxon>Rhodospirillaceae</taxon>
        <taxon>Magnetospirillum</taxon>
    </lineage>
</organism>